<evidence type="ECO:0000313" key="6">
    <source>
        <dbReference type="EMBL" id="KAF3951077.1"/>
    </source>
</evidence>
<keyword evidence="4" id="KW-0812">Transmembrane</keyword>
<dbReference type="PROSITE" id="PS51473">
    <property type="entry name" value="GNK2"/>
    <property type="match status" value="2"/>
</dbReference>
<dbReference type="CDD" id="cd23509">
    <property type="entry name" value="Gnk2-like"/>
    <property type="match status" value="2"/>
</dbReference>
<evidence type="ECO:0000259" key="5">
    <source>
        <dbReference type="PROSITE" id="PS51473"/>
    </source>
</evidence>
<feature type="transmembrane region" description="Helical" evidence="4">
    <location>
        <begin position="300"/>
        <end position="320"/>
    </location>
</feature>
<feature type="transmembrane region" description="Helical" evidence="4">
    <location>
        <begin position="7"/>
        <end position="28"/>
    </location>
</feature>
<keyword evidence="4" id="KW-1133">Transmembrane helix</keyword>
<evidence type="ECO:0000256" key="4">
    <source>
        <dbReference type="SAM" id="Phobius"/>
    </source>
</evidence>
<dbReference type="FunFam" id="3.30.430.20:FF:000002">
    <property type="entry name" value="Cysteine-rich receptor-like protein kinase 10"/>
    <property type="match status" value="1"/>
</dbReference>
<organism evidence="6 7">
    <name type="scientific">Castanea mollissima</name>
    <name type="common">Chinese chestnut</name>
    <dbReference type="NCBI Taxonomy" id="60419"/>
    <lineage>
        <taxon>Eukaryota</taxon>
        <taxon>Viridiplantae</taxon>
        <taxon>Streptophyta</taxon>
        <taxon>Embryophyta</taxon>
        <taxon>Tracheophyta</taxon>
        <taxon>Spermatophyta</taxon>
        <taxon>Magnoliopsida</taxon>
        <taxon>eudicotyledons</taxon>
        <taxon>Gunneridae</taxon>
        <taxon>Pentapetalae</taxon>
        <taxon>rosids</taxon>
        <taxon>fabids</taxon>
        <taxon>Fagales</taxon>
        <taxon>Fagaceae</taxon>
        <taxon>Castanea</taxon>
    </lineage>
</organism>
<evidence type="ECO:0000256" key="2">
    <source>
        <dbReference type="ARBA" id="ARBA00022737"/>
    </source>
</evidence>
<dbReference type="EMBL" id="JRKL02005125">
    <property type="protein sequence ID" value="KAF3951077.1"/>
    <property type="molecule type" value="Genomic_DNA"/>
</dbReference>
<dbReference type="AlphaFoldDB" id="A0A8J4QMN1"/>
<dbReference type="InterPro" id="IPR002902">
    <property type="entry name" value="GNK2"/>
</dbReference>
<proteinExistence type="predicted"/>
<evidence type="ECO:0000256" key="3">
    <source>
        <dbReference type="SAM" id="MobiDB-lite"/>
    </source>
</evidence>
<dbReference type="PANTHER" id="PTHR32099">
    <property type="entry name" value="CYSTEINE-RICH REPEAT SECRETORY PROTEIN"/>
    <property type="match status" value="1"/>
</dbReference>
<protein>
    <recommendedName>
        <fullName evidence="5">Gnk2-homologous domain-containing protein</fullName>
    </recommendedName>
</protein>
<dbReference type="Pfam" id="PF01657">
    <property type="entry name" value="Stress-antifung"/>
    <property type="match status" value="2"/>
</dbReference>
<dbReference type="Gene3D" id="3.30.430.20">
    <property type="entry name" value="Gnk2 domain, C-X8-C-X2-C motif"/>
    <property type="match status" value="2"/>
</dbReference>
<accession>A0A8J4QMN1</accession>
<feature type="domain" description="Gnk2-homologous" evidence="5">
    <location>
        <begin position="30"/>
        <end position="148"/>
    </location>
</feature>
<dbReference type="InterPro" id="IPR038408">
    <property type="entry name" value="GNK2_sf"/>
</dbReference>
<dbReference type="PANTHER" id="PTHR32099:SF42">
    <property type="entry name" value="CYSTEINE-RICH RECEPTOR-LIKE PROTEIN KINASE 9-RELATED"/>
    <property type="match status" value="1"/>
</dbReference>
<keyword evidence="2" id="KW-0677">Repeat</keyword>
<feature type="compositionally biased region" description="Pro residues" evidence="3">
    <location>
        <begin position="276"/>
        <end position="289"/>
    </location>
</feature>
<keyword evidence="1" id="KW-0732">Signal</keyword>
<reference evidence="6" key="1">
    <citation type="submission" date="2020-03" db="EMBL/GenBank/DDBJ databases">
        <title>Castanea mollissima Vanexum genome sequencing.</title>
        <authorList>
            <person name="Staton M."/>
        </authorList>
    </citation>
    <scope>NUCLEOTIDE SEQUENCE</scope>
    <source>
        <tissue evidence="6">Leaf</tissue>
    </source>
</reference>
<comment type="caution">
    <text evidence="6">The sequence shown here is derived from an EMBL/GenBank/DDBJ whole genome shotgun (WGS) entry which is preliminary data.</text>
</comment>
<name>A0A8J4QMN1_9ROSI</name>
<gene>
    <name evidence="6" type="ORF">CMV_023242</name>
</gene>
<dbReference type="OrthoDB" id="4062651at2759"/>
<dbReference type="Proteomes" id="UP000737018">
    <property type="component" value="Unassembled WGS sequence"/>
</dbReference>
<feature type="domain" description="Gnk2-homologous" evidence="5">
    <location>
        <begin position="159"/>
        <end position="264"/>
    </location>
</feature>
<sequence length="322" mass="35066">MASFSPFYLPLTVLLSMFCVLNFTTYAYDPLYVSYICANTTFPQNSSYQSSLSSVLSSLSLYATRNFEFYSLSSLNSSVSSSDAINKIQVSVKFPIYSIYLCRGDVSAEECQECVAAASKEVANKCSNKMAAVIWYQECMIRYSNKPFYSTMAVEPAITSLNTANISKQVNFNQLNFNQVLNTTLIDLARQASEGPADSKKFGTNQVSLTAFQTVYNLAQCTPDLTTADCNRCLQVAINRVPSGKLGARVFLPSCFVSYEVYPFYNSSWINDSARAPPPSPSPLSPPPGSAAGPKGKSQIPTVTILATVAPIAVSVVLFFHG</sequence>
<keyword evidence="7" id="KW-1185">Reference proteome</keyword>
<evidence type="ECO:0000256" key="1">
    <source>
        <dbReference type="ARBA" id="ARBA00022729"/>
    </source>
</evidence>
<keyword evidence="4" id="KW-0472">Membrane</keyword>
<feature type="region of interest" description="Disordered" evidence="3">
    <location>
        <begin position="275"/>
        <end position="297"/>
    </location>
</feature>
<evidence type="ECO:0000313" key="7">
    <source>
        <dbReference type="Proteomes" id="UP000737018"/>
    </source>
</evidence>